<dbReference type="EMBL" id="BPVZ01000087">
    <property type="protein sequence ID" value="GKV30571.1"/>
    <property type="molecule type" value="Genomic_DNA"/>
</dbReference>
<keyword evidence="2" id="KW-1185">Reference proteome</keyword>
<accession>A0AAV5KZZ5</accession>
<protein>
    <submittedName>
        <fullName evidence="1">Uncharacterized protein</fullName>
    </submittedName>
</protein>
<name>A0AAV5KZZ5_9ROSI</name>
<comment type="caution">
    <text evidence="1">The sequence shown here is derived from an EMBL/GenBank/DDBJ whole genome shotgun (WGS) entry which is preliminary data.</text>
</comment>
<evidence type="ECO:0000313" key="1">
    <source>
        <dbReference type="EMBL" id="GKV30571.1"/>
    </source>
</evidence>
<evidence type="ECO:0000313" key="2">
    <source>
        <dbReference type="Proteomes" id="UP001054252"/>
    </source>
</evidence>
<organism evidence="1 2">
    <name type="scientific">Rubroshorea leprosula</name>
    <dbReference type="NCBI Taxonomy" id="152421"/>
    <lineage>
        <taxon>Eukaryota</taxon>
        <taxon>Viridiplantae</taxon>
        <taxon>Streptophyta</taxon>
        <taxon>Embryophyta</taxon>
        <taxon>Tracheophyta</taxon>
        <taxon>Spermatophyta</taxon>
        <taxon>Magnoliopsida</taxon>
        <taxon>eudicotyledons</taxon>
        <taxon>Gunneridae</taxon>
        <taxon>Pentapetalae</taxon>
        <taxon>rosids</taxon>
        <taxon>malvids</taxon>
        <taxon>Malvales</taxon>
        <taxon>Dipterocarpaceae</taxon>
        <taxon>Rubroshorea</taxon>
    </lineage>
</organism>
<sequence length="40" mass="4322">MPTSSCKITLSRWVLPCKSIPIFSGPVIIGCMYSLSGNAY</sequence>
<dbReference type="PROSITE" id="PS51257">
    <property type="entry name" value="PROKAR_LIPOPROTEIN"/>
    <property type="match status" value="1"/>
</dbReference>
<gene>
    <name evidence="1" type="ORF">SLEP1_g39372</name>
</gene>
<dbReference type="Proteomes" id="UP001054252">
    <property type="component" value="Unassembled WGS sequence"/>
</dbReference>
<dbReference type="AlphaFoldDB" id="A0AAV5KZZ5"/>
<proteinExistence type="predicted"/>
<reference evidence="1 2" key="1">
    <citation type="journal article" date="2021" name="Commun. Biol.">
        <title>The genome of Shorea leprosula (Dipterocarpaceae) highlights the ecological relevance of drought in aseasonal tropical rainforests.</title>
        <authorList>
            <person name="Ng K.K.S."/>
            <person name="Kobayashi M.J."/>
            <person name="Fawcett J.A."/>
            <person name="Hatakeyama M."/>
            <person name="Paape T."/>
            <person name="Ng C.H."/>
            <person name="Ang C.C."/>
            <person name="Tnah L.H."/>
            <person name="Lee C.T."/>
            <person name="Nishiyama T."/>
            <person name="Sese J."/>
            <person name="O'Brien M.J."/>
            <person name="Copetti D."/>
            <person name="Mohd Noor M.I."/>
            <person name="Ong R.C."/>
            <person name="Putra M."/>
            <person name="Sireger I.Z."/>
            <person name="Indrioko S."/>
            <person name="Kosugi Y."/>
            <person name="Izuno A."/>
            <person name="Isagi Y."/>
            <person name="Lee S.L."/>
            <person name="Shimizu K.K."/>
        </authorList>
    </citation>
    <scope>NUCLEOTIDE SEQUENCE [LARGE SCALE GENOMIC DNA]</scope>
    <source>
        <strain evidence="1">214</strain>
    </source>
</reference>